<feature type="domain" description="Peptidase A1" evidence="10">
    <location>
        <begin position="157"/>
        <end position="494"/>
    </location>
</feature>
<sequence length="498" mass="53410">MEHLRFAAVPLLPFTFLLCVGMLLFLQSAQSRPISVPEVPAYHALDVASSLRETDTAAGGAEYKRETKPRRSPWSVEVVHRDALLLKNAANATASYERRLKEKLRREAVRVRGLERQIERTLTLNKDPVNRYENVAEVDADFGGEVVSGMEQGSGEYFTRIGVGTPTREQYMVLDTGSDVAWIQCEPCRECYSQADPIFNPSYSASFSTVGCDSAVCSQLDAYDCHSGGCLYEASYGDGSYSTGSFATETLTFGTTSVANVAIGCGHKNVGLFIGAAGLLGLGAGALSFPNQIGTQTGHTFSYCLVDRESDSSGPLQFGPKSVPVGSIFTPLEKNPHLPTFYYLSVTAISVGGALLDSIPPEVFRIDETSGHGGFIIDSGTVVTRLVTSAYDAVRDAFVAGTGQLPRTDAVSIFDTCYDLSGLQFVSVPTVGFHFSNGASLILPAKNYLIPMDTVGTFCFAFAPAASSVSIMGNTQQQHIRVSFDSANSLVGFAFDQC</sequence>
<evidence type="ECO:0000259" key="10">
    <source>
        <dbReference type="PROSITE" id="PS51767"/>
    </source>
</evidence>
<accession>B8LN55</accession>
<reference evidence="11" key="1">
    <citation type="submission" date="2007-06" db="EMBL/GenBank/DDBJ databases">
        <title>Full length cDNA sequences from Sitka Spruce (Picea sitchensis).</title>
        <authorList>
            <person name="Ralph S.G."/>
            <person name="Chun H.E."/>
            <person name="Liao N."/>
            <person name="Ali J."/>
            <person name="Reid K."/>
            <person name="Kolosova N."/>
            <person name="Cooper N."/>
            <person name="Cullis C."/>
            <person name="Jancsik S."/>
            <person name="Moore R."/>
            <person name="Mayo M."/>
            <person name="Wagner S."/>
            <person name="Holt R.A."/>
            <person name="Jones S.J.M."/>
            <person name="Marra M.A."/>
            <person name="Ritland C.E."/>
            <person name="Ritland K."/>
            <person name="Bohlmann J."/>
        </authorList>
    </citation>
    <scope>NUCLEOTIDE SEQUENCE</scope>
    <source>
        <tissue evidence="11">Green portion of the leader tissue</tissue>
    </source>
</reference>
<keyword evidence="2" id="KW-0645">Protease</keyword>
<evidence type="ECO:0000256" key="7">
    <source>
        <dbReference type="PIRSR" id="PIRSR601461-1"/>
    </source>
</evidence>
<keyword evidence="8" id="KW-0175">Coiled coil</keyword>
<dbReference type="OMA" id="YLIPMDT"/>
<evidence type="ECO:0000256" key="8">
    <source>
        <dbReference type="SAM" id="Coils"/>
    </source>
</evidence>
<dbReference type="InterPro" id="IPR032861">
    <property type="entry name" value="TAXi_N"/>
</dbReference>
<dbReference type="GO" id="GO:0006508">
    <property type="term" value="P:proteolysis"/>
    <property type="evidence" value="ECO:0007669"/>
    <property type="project" value="UniProtKB-KW"/>
</dbReference>
<dbReference type="CDD" id="cd05472">
    <property type="entry name" value="cnd41_like"/>
    <property type="match status" value="1"/>
</dbReference>
<dbReference type="InterPro" id="IPR033873">
    <property type="entry name" value="CND41-like"/>
</dbReference>
<dbReference type="InterPro" id="IPR001461">
    <property type="entry name" value="Aspartic_peptidase_A1"/>
</dbReference>
<feature type="signal peptide" evidence="9">
    <location>
        <begin position="1"/>
        <end position="31"/>
    </location>
</feature>
<evidence type="ECO:0000256" key="3">
    <source>
        <dbReference type="ARBA" id="ARBA00022729"/>
    </source>
</evidence>
<dbReference type="PROSITE" id="PS51767">
    <property type="entry name" value="PEPTIDASE_A1"/>
    <property type="match status" value="1"/>
</dbReference>
<dbReference type="Pfam" id="PF14541">
    <property type="entry name" value="TAXi_C"/>
    <property type="match status" value="1"/>
</dbReference>
<proteinExistence type="evidence at transcript level"/>
<evidence type="ECO:0000313" key="11">
    <source>
        <dbReference type="EMBL" id="ABR17085.1"/>
    </source>
</evidence>
<dbReference type="FunFam" id="2.40.70.10:FF:000010">
    <property type="entry name" value="Aspartyl protease family protein 2"/>
    <property type="match status" value="1"/>
</dbReference>
<dbReference type="FunFam" id="2.40.70.10:FF:000016">
    <property type="entry name" value="Probable aspartic protease At2g35615"/>
    <property type="match status" value="1"/>
</dbReference>
<dbReference type="MEROPS" id="A01.A10"/>
<dbReference type="GO" id="GO:0003677">
    <property type="term" value="F:DNA binding"/>
    <property type="evidence" value="ECO:0007669"/>
    <property type="project" value="UniProtKB-KW"/>
</dbReference>
<dbReference type="InterPro" id="IPR032799">
    <property type="entry name" value="TAXi_C"/>
</dbReference>
<keyword evidence="4" id="KW-0064">Aspartyl protease</keyword>
<feature type="active site" evidence="7">
    <location>
        <position position="175"/>
    </location>
</feature>
<dbReference type="AlphaFoldDB" id="B8LN55"/>
<evidence type="ECO:0000256" key="9">
    <source>
        <dbReference type="SAM" id="SignalP"/>
    </source>
</evidence>
<feature type="active site" evidence="7">
    <location>
        <position position="378"/>
    </location>
</feature>
<dbReference type="Pfam" id="PF14543">
    <property type="entry name" value="TAXi_N"/>
    <property type="match status" value="1"/>
</dbReference>
<protein>
    <recommendedName>
        <fullName evidence="10">Peptidase A1 domain-containing protein</fullName>
    </recommendedName>
</protein>
<dbReference type="GO" id="GO:0004190">
    <property type="term" value="F:aspartic-type endopeptidase activity"/>
    <property type="evidence" value="ECO:0007669"/>
    <property type="project" value="UniProtKB-KW"/>
</dbReference>
<dbReference type="PANTHER" id="PTHR13683">
    <property type="entry name" value="ASPARTYL PROTEASES"/>
    <property type="match status" value="1"/>
</dbReference>
<feature type="chain" id="PRO_5002877167" description="Peptidase A1 domain-containing protein" evidence="9">
    <location>
        <begin position="32"/>
        <end position="498"/>
    </location>
</feature>
<evidence type="ECO:0000256" key="6">
    <source>
        <dbReference type="ARBA" id="ARBA00023125"/>
    </source>
</evidence>
<name>B8LN55_PICSI</name>
<keyword evidence="3 9" id="KW-0732">Signal</keyword>
<dbReference type="PANTHER" id="PTHR13683:SF679">
    <property type="entry name" value="ASPARTYL PROTEASE FAMILY PROTEIN 2"/>
    <property type="match status" value="1"/>
</dbReference>
<feature type="coiled-coil region" evidence="8">
    <location>
        <begin position="86"/>
        <end position="117"/>
    </location>
</feature>
<dbReference type="EMBL" id="EF677250">
    <property type="protein sequence ID" value="ABR17085.1"/>
    <property type="molecule type" value="mRNA"/>
</dbReference>
<organism evidence="11">
    <name type="scientific">Picea sitchensis</name>
    <name type="common">Sitka spruce</name>
    <name type="synonym">Pinus sitchensis</name>
    <dbReference type="NCBI Taxonomy" id="3332"/>
    <lineage>
        <taxon>Eukaryota</taxon>
        <taxon>Viridiplantae</taxon>
        <taxon>Streptophyta</taxon>
        <taxon>Embryophyta</taxon>
        <taxon>Tracheophyta</taxon>
        <taxon>Spermatophyta</taxon>
        <taxon>Pinopsida</taxon>
        <taxon>Pinidae</taxon>
        <taxon>Conifers I</taxon>
        <taxon>Pinales</taxon>
        <taxon>Pinaceae</taxon>
        <taxon>Picea</taxon>
    </lineage>
</organism>
<evidence type="ECO:0000256" key="2">
    <source>
        <dbReference type="ARBA" id="ARBA00022670"/>
    </source>
</evidence>
<keyword evidence="6" id="KW-0238">DNA-binding</keyword>
<evidence type="ECO:0000256" key="5">
    <source>
        <dbReference type="ARBA" id="ARBA00022801"/>
    </source>
</evidence>
<dbReference type="InterPro" id="IPR033121">
    <property type="entry name" value="PEPTIDASE_A1"/>
</dbReference>
<evidence type="ECO:0000256" key="1">
    <source>
        <dbReference type="ARBA" id="ARBA00007447"/>
    </source>
</evidence>
<dbReference type="InterPro" id="IPR021109">
    <property type="entry name" value="Peptidase_aspartic_dom_sf"/>
</dbReference>
<comment type="similarity">
    <text evidence="1">Belongs to the peptidase A1 family.</text>
</comment>
<evidence type="ECO:0000256" key="4">
    <source>
        <dbReference type="ARBA" id="ARBA00022750"/>
    </source>
</evidence>
<dbReference type="Gene3D" id="2.40.70.10">
    <property type="entry name" value="Acid Proteases"/>
    <property type="match status" value="2"/>
</dbReference>
<keyword evidence="5" id="KW-0378">Hydrolase</keyword>
<dbReference type="SUPFAM" id="SSF50630">
    <property type="entry name" value="Acid proteases"/>
    <property type="match status" value="1"/>
</dbReference>